<organism evidence="2 3">
    <name type="scientific">Rhodococcus koreensis</name>
    <dbReference type="NCBI Taxonomy" id="99653"/>
    <lineage>
        <taxon>Bacteria</taxon>
        <taxon>Bacillati</taxon>
        <taxon>Actinomycetota</taxon>
        <taxon>Actinomycetes</taxon>
        <taxon>Mycobacteriales</taxon>
        <taxon>Nocardiaceae</taxon>
        <taxon>Rhodococcus</taxon>
    </lineage>
</organism>
<evidence type="ECO:0000256" key="1">
    <source>
        <dbReference type="SAM" id="Phobius"/>
    </source>
</evidence>
<name>A0A1H4I5T7_9NOCA</name>
<proteinExistence type="predicted"/>
<keyword evidence="1" id="KW-0472">Membrane</keyword>
<evidence type="ECO:0000313" key="2">
    <source>
        <dbReference type="EMBL" id="SEB29459.1"/>
    </source>
</evidence>
<accession>A0A1H4I5T7</accession>
<feature type="transmembrane region" description="Helical" evidence="1">
    <location>
        <begin position="66"/>
        <end position="88"/>
    </location>
</feature>
<keyword evidence="1" id="KW-1133">Transmembrane helix</keyword>
<gene>
    <name evidence="2" type="ORF">SAMN04490239_0094</name>
</gene>
<reference evidence="3" key="1">
    <citation type="submission" date="2016-10" db="EMBL/GenBank/DDBJ databases">
        <authorList>
            <person name="Varghese N."/>
            <person name="Submissions S."/>
        </authorList>
    </citation>
    <scope>NUCLEOTIDE SEQUENCE [LARGE SCALE GENOMIC DNA]</scope>
    <source>
        <strain evidence="3">DSM 44498</strain>
    </source>
</reference>
<sequence length="122" mass="13279">MDNEFRNRSQLHEDLITTLETAHQHRDRAAGYWPTVVVIPTAILAIGSALIALTNFVAPGGSLIRWIMWLGVVGSAAAVLLIQSAPYLRAAAADSRARKMLKRLIARDEEEQRRAGGHGAPA</sequence>
<protein>
    <submittedName>
        <fullName evidence="2">Uncharacterized protein</fullName>
    </submittedName>
</protein>
<dbReference type="EMBL" id="FNSV01000001">
    <property type="protein sequence ID" value="SEB29459.1"/>
    <property type="molecule type" value="Genomic_DNA"/>
</dbReference>
<dbReference type="Proteomes" id="UP000183561">
    <property type="component" value="Unassembled WGS sequence"/>
</dbReference>
<dbReference type="AlphaFoldDB" id="A0A1H4I5T7"/>
<keyword evidence="1" id="KW-0812">Transmembrane</keyword>
<dbReference type="RefSeq" id="WP_072949808.1">
    <property type="nucleotide sequence ID" value="NZ_FNSV01000001.1"/>
</dbReference>
<feature type="transmembrane region" description="Helical" evidence="1">
    <location>
        <begin position="32"/>
        <end position="54"/>
    </location>
</feature>
<evidence type="ECO:0000313" key="3">
    <source>
        <dbReference type="Proteomes" id="UP000183561"/>
    </source>
</evidence>
<keyword evidence="3" id="KW-1185">Reference proteome</keyword>